<dbReference type="PANTHER" id="PTHR36175">
    <property type="entry name" value="CYANOPHYCINASE"/>
    <property type="match status" value="1"/>
</dbReference>
<dbReference type="EMBL" id="JAPDMX010000012">
    <property type="protein sequence ID" value="MCW3172148.1"/>
    <property type="molecule type" value="Genomic_DNA"/>
</dbReference>
<evidence type="ECO:0000313" key="1">
    <source>
        <dbReference type="EMBL" id="MCW3172148.1"/>
    </source>
</evidence>
<dbReference type="SUPFAM" id="SSF52317">
    <property type="entry name" value="Class I glutamine amidotransferase-like"/>
    <property type="match status" value="1"/>
</dbReference>
<reference evidence="1" key="1">
    <citation type="submission" date="2022-10" db="EMBL/GenBank/DDBJ databases">
        <title>Shewanella flava sp. nov, isolated from the estuary of the Fenhe River into the Yellow River.</title>
        <authorList>
            <person name="Li Y."/>
        </authorList>
    </citation>
    <scope>NUCLEOTIDE SEQUENCE</scope>
    <source>
        <strain evidence="1">FYR11-62</strain>
    </source>
</reference>
<dbReference type="InterPro" id="IPR029062">
    <property type="entry name" value="Class_I_gatase-like"/>
</dbReference>
<comment type="caution">
    <text evidence="1">The sequence shown here is derived from an EMBL/GenBank/DDBJ whole genome shotgun (WGS) entry which is preliminary data.</text>
</comment>
<dbReference type="CDD" id="cd03145">
    <property type="entry name" value="GAT1_cyanophycinase"/>
    <property type="match status" value="1"/>
</dbReference>
<keyword evidence="2" id="KW-1185">Reference proteome</keyword>
<accession>A0ABT3I8I2</accession>
<organism evidence="1 2">
    <name type="scientific">Shewanella subflava</name>
    <dbReference type="NCBI Taxonomy" id="2986476"/>
    <lineage>
        <taxon>Bacteria</taxon>
        <taxon>Pseudomonadati</taxon>
        <taxon>Pseudomonadota</taxon>
        <taxon>Gammaproteobacteria</taxon>
        <taxon>Alteromonadales</taxon>
        <taxon>Shewanellaceae</taxon>
        <taxon>Shewanella</taxon>
    </lineage>
</organism>
<sequence>MKIISKIKLFIFFSALAFISIQQLLFVDNVRAEQGVLSKPASPLSPGFDLMLVGGGLKTCSSLSSNSCTEGVTFSPNAKLSIQYHFSLDWLERALNHFSLQTLSLNQTNNLRKASLKAAKSSVNLNQLKDAVYQVDKHLLDELTDQQYYALLDLLEQEQHSTDGSPLQEQVMLDATTKPYGPAIYRLFTLQALLKKQQRNPDATRPLIGIVTASARDPFESISFYSSAFEQAGADVIWLPLDAALQAGIHHNQCDKLPLLRQQLQGNTDKARLYLEHTQLQQRLCESPDNFYQQLEHIDGLFLNGGDQSLTLSAWLTPDKKPSKALVLIKNRLANKQIVIGGTSAGTAVMTAVNMITGGTSEGAMQHGVFSAKPPSERCEINHCDGKTPATAVTYRAEGGLGFFPFGIMDTHFSERARQIRLLMLTASTESEMGFGVDENTALLVNLADKHLSVIGEHGVWVIEQTQASKDNRGKINFSGVSHYLTSGSQADIDDSHWRLMNFELANQAVSVNMAANSSGDQQWIGQACRDGRLSNKLIDDFKLVVHPSSLAGCQQVLKGQLGYQGVKLLLQQ</sequence>
<dbReference type="Proteomes" id="UP001163714">
    <property type="component" value="Unassembled WGS sequence"/>
</dbReference>
<proteinExistence type="predicted"/>
<evidence type="ECO:0000313" key="2">
    <source>
        <dbReference type="Proteomes" id="UP001163714"/>
    </source>
</evidence>
<dbReference type="RefSeq" id="WP_264725705.1">
    <property type="nucleotide sequence ID" value="NZ_JAPDMX010000012.1"/>
</dbReference>
<protein>
    <submittedName>
        <fullName evidence="1">Cyanophycinase</fullName>
    </submittedName>
</protein>
<dbReference type="Gene3D" id="3.40.50.880">
    <property type="match status" value="1"/>
</dbReference>
<name>A0ABT3I8I2_9GAMM</name>
<gene>
    <name evidence="1" type="ORF">OHT75_06630</name>
</gene>
<dbReference type="PANTHER" id="PTHR36175:SF1">
    <property type="entry name" value="CYANOPHYCINASE"/>
    <property type="match status" value="1"/>
</dbReference>